<dbReference type="CDD" id="cd14724">
    <property type="entry name" value="ZIP_Gal4-like_1"/>
    <property type="match status" value="1"/>
</dbReference>
<accession>A0ABT8R5T2</accession>
<proteinExistence type="predicted"/>
<dbReference type="InterPro" id="IPR036097">
    <property type="entry name" value="HisK_dim/P_sf"/>
</dbReference>
<evidence type="ECO:0000256" key="2">
    <source>
        <dbReference type="ARBA" id="ARBA00012438"/>
    </source>
</evidence>
<dbReference type="Pfam" id="PF00512">
    <property type="entry name" value="HisKA"/>
    <property type="match status" value="1"/>
</dbReference>
<evidence type="ECO:0000256" key="4">
    <source>
        <dbReference type="ARBA" id="ARBA00022679"/>
    </source>
</evidence>
<dbReference type="InterPro" id="IPR005467">
    <property type="entry name" value="His_kinase_dom"/>
</dbReference>
<dbReference type="InterPro" id="IPR036890">
    <property type="entry name" value="HATPase_C_sf"/>
</dbReference>
<keyword evidence="7" id="KW-0067">ATP-binding</keyword>
<gene>
    <name evidence="7" type="ORF">Q0590_07685</name>
</gene>
<dbReference type="Gene3D" id="3.30.565.10">
    <property type="entry name" value="Histidine kinase-like ATPase, C-terminal domain"/>
    <property type="match status" value="1"/>
</dbReference>
<comment type="caution">
    <text evidence="7">The sequence shown here is derived from an EMBL/GenBank/DDBJ whole genome shotgun (WGS) entry which is preliminary data.</text>
</comment>
<dbReference type="PROSITE" id="PS50109">
    <property type="entry name" value="HIS_KIN"/>
    <property type="match status" value="1"/>
</dbReference>
<evidence type="ECO:0000256" key="5">
    <source>
        <dbReference type="ARBA" id="ARBA00022777"/>
    </source>
</evidence>
<dbReference type="InterPro" id="IPR003594">
    <property type="entry name" value="HATPase_dom"/>
</dbReference>
<feature type="domain" description="Histidine kinase" evidence="6">
    <location>
        <begin position="187"/>
        <end position="401"/>
    </location>
</feature>
<keyword evidence="5" id="KW-0418">Kinase</keyword>
<comment type="catalytic activity">
    <reaction evidence="1">
        <text>ATP + protein L-histidine = ADP + protein N-phospho-L-histidine.</text>
        <dbReference type="EC" id="2.7.13.3"/>
    </reaction>
</comment>
<dbReference type="SMART" id="SM00387">
    <property type="entry name" value="HATPase_c"/>
    <property type="match status" value="1"/>
</dbReference>
<dbReference type="SUPFAM" id="SSF47384">
    <property type="entry name" value="Homodimeric domain of signal transducing histidine kinase"/>
    <property type="match status" value="1"/>
</dbReference>
<dbReference type="RefSeq" id="WP_302036928.1">
    <property type="nucleotide sequence ID" value="NZ_JAUKPO010000003.1"/>
</dbReference>
<evidence type="ECO:0000256" key="1">
    <source>
        <dbReference type="ARBA" id="ARBA00000085"/>
    </source>
</evidence>
<evidence type="ECO:0000256" key="3">
    <source>
        <dbReference type="ARBA" id="ARBA00022553"/>
    </source>
</evidence>
<dbReference type="SUPFAM" id="SSF55874">
    <property type="entry name" value="ATPase domain of HSP90 chaperone/DNA topoisomerase II/histidine kinase"/>
    <property type="match status" value="1"/>
</dbReference>
<dbReference type="CDD" id="cd00082">
    <property type="entry name" value="HisKA"/>
    <property type="match status" value="1"/>
</dbReference>
<protein>
    <recommendedName>
        <fullName evidence="2">histidine kinase</fullName>
        <ecNumber evidence="2">2.7.13.3</ecNumber>
    </recommendedName>
</protein>
<dbReference type="Proteomes" id="UP001168528">
    <property type="component" value="Unassembled WGS sequence"/>
</dbReference>
<evidence type="ECO:0000313" key="8">
    <source>
        <dbReference type="Proteomes" id="UP001168528"/>
    </source>
</evidence>
<keyword evidence="3" id="KW-0597">Phosphoprotein</keyword>
<dbReference type="GO" id="GO:0005524">
    <property type="term" value="F:ATP binding"/>
    <property type="evidence" value="ECO:0007669"/>
    <property type="project" value="UniProtKB-KW"/>
</dbReference>
<keyword evidence="7" id="KW-0547">Nucleotide-binding</keyword>
<keyword evidence="4" id="KW-0808">Transferase</keyword>
<sequence>MIDKPSSLSFSSNEEEIIYLRQKIKELESSLHHQQSTLQALYTLANQASEFIFWKDKNLTLLGYNTAIEQLYEITGEHTVIGIFGKIPSFVADVVEVLKSGIAAENRSVQALFGNNEVVLHYTIYPFFLLSGEIGGIICKSSTIPQLTRKNSHNTPASTVADQLKELTHANEQLKKVNTDLDNFIYTASHDLRSPIANLEGLVTLLSKSLENKLDAEEQTMFNMMQKAVNRFKSTINDLTQIISIDKDFAEGSETLDFSDLVEHVQTDIGQLISESKATITLDAQVRNIHFARKNLRSIVYNLLVNAIKYRSPERQLHIHLTTRKEGPYTILSVQDNGLGIRADQKDKLFTMFHRVHTHIQGTGIGLYVVKRIIDNNKGKIEVESEVGRGTTFHVHLLSDVNTAPIDARDSLKKNA</sequence>
<name>A0ABT8R5T2_9BACT</name>
<dbReference type="InterPro" id="IPR003661">
    <property type="entry name" value="HisK_dim/P_dom"/>
</dbReference>
<organism evidence="7 8">
    <name type="scientific">Rhodocytophaga aerolata</name>
    <dbReference type="NCBI Taxonomy" id="455078"/>
    <lineage>
        <taxon>Bacteria</taxon>
        <taxon>Pseudomonadati</taxon>
        <taxon>Bacteroidota</taxon>
        <taxon>Cytophagia</taxon>
        <taxon>Cytophagales</taxon>
        <taxon>Rhodocytophagaceae</taxon>
        <taxon>Rhodocytophaga</taxon>
    </lineage>
</organism>
<dbReference type="PANTHER" id="PTHR43304:SF1">
    <property type="entry name" value="PAC DOMAIN-CONTAINING PROTEIN"/>
    <property type="match status" value="1"/>
</dbReference>
<evidence type="ECO:0000313" key="7">
    <source>
        <dbReference type="EMBL" id="MDO1446127.1"/>
    </source>
</evidence>
<reference evidence="7" key="1">
    <citation type="submission" date="2023-07" db="EMBL/GenBank/DDBJ databases">
        <title>The genome sequence of Rhodocytophaga aerolata KACC 12507.</title>
        <authorList>
            <person name="Zhang X."/>
        </authorList>
    </citation>
    <scope>NUCLEOTIDE SEQUENCE</scope>
    <source>
        <strain evidence="7">KACC 12507</strain>
    </source>
</reference>
<dbReference type="EC" id="2.7.13.3" evidence="2"/>
<keyword evidence="8" id="KW-1185">Reference proteome</keyword>
<dbReference type="SMART" id="SM00388">
    <property type="entry name" value="HisKA"/>
    <property type="match status" value="1"/>
</dbReference>
<dbReference type="PANTHER" id="PTHR43304">
    <property type="entry name" value="PHYTOCHROME-LIKE PROTEIN CPH1"/>
    <property type="match status" value="1"/>
</dbReference>
<dbReference type="Gene3D" id="1.10.287.130">
    <property type="match status" value="1"/>
</dbReference>
<dbReference type="Pfam" id="PF02518">
    <property type="entry name" value="HATPase_c"/>
    <property type="match status" value="1"/>
</dbReference>
<evidence type="ECO:0000259" key="6">
    <source>
        <dbReference type="PROSITE" id="PS50109"/>
    </source>
</evidence>
<dbReference type="InterPro" id="IPR052162">
    <property type="entry name" value="Sensor_kinase/Photoreceptor"/>
</dbReference>
<dbReference type="InterPro" id="IPR004358">
    <property type="entry name" value="Sig_transdc_His_kin-like_C"/>
</dbReference>
<dbReference type="EMBL" id="JAUKPO010000003">
    <property type="protein sequence ID" value="MDO1446127.1"/>
    <property type="molecule type" value="Genomic_DNA"/>
</dbReference>
<dbReference type="PRINTS" id="PR00344">
    <property type="entry name" value="BCTRLSENSOR"/>
</dbReference>